<dbReference type="Proteomes" id="UP001294412">
    <property type="component" value="Unassembled WGS sequence"/>
</dbReference>
<sequence>MAYGIVQNGVVANAAEATSDFAASQGWPELPAGIGIGWRYEDGEFLPPEPEPFDAPAARAEALATAIAYGNRITQGEINQWAGVEPFSWTQQRDEAKIVRDGGTLGEDAILPGLADDKGITLEAYADDVWTNAMRYQSVLRAAVYLRRTATNTLTDESLDTPEKIAEAVAALTVEADALAAQLLGGQG</sequence>
<name>A0ABU5I265_9HYPH</name>
<evidence type="ECO:0000313" key="1">
    <source>
        <dbReference type="EMBL" id="MDY8108246.1"/>
    </source>
</evidence>
<dbReference type="EMBL" id="JAXLPB010000001">
    <property type="protein sequence ID" value="MDY8108246.1"/>
    <property type="molecule type" value="Genomic_DNA"/>
</dbReference>
<reference evidence="1 2" key="1">
    <citation type="submission" date="2023-12" db="EMBL/GenBank/DDBJ databases">
        <title>Description of Novel Strain Fulvimarina sp. 2208YS6-2-32 isolated from Uroteuthis (Photololigo) edulis.</title>
        <authorList>
            <person name="Park J.-S."/>
        </authorList>
    </citation>
    <scope>NUCLEOTIDE SEQUENCE [LARGE SCALE GENOMIC DNA]</scope>
    <source>
        <strain evidence="1 2">2208YS6-2-32</strain>
    </source>
</reference>
<accession>A0ABU5I265</accession>
<protein>
    <recommendedName>
        <fullName evidence="3">Tail fiber domain-containing protein</fullName>
    </recommendedName>
</protein>
<comment type="caution">
    <text evidence="1">The sequence shown here is derived from an EMBL/GenBank/DDBJ whole genome shotgun (WGS) entry which is preliminary data.</text>
</comment>
<proteinExistence type="predicted"/>
<gene>
    <name evidence="1" type="ORF">U0C82_03665</name>
</gene>
<organism evidence="1 2">
    <name type="scientific">Fulvimarina uroteuthidis</name>
    <dbReference type="NCBI Taxonomy" id="3098149"/>
    <lineage>
        <taxon>Bacteria</taxon>
        <taxon>Pseudomonadati</taxon>
        <taxon>Pseudomonadota</taxon>
        <taxon>Alphaproteobacteria</taxon>
        <taxon>Hyphomicrobiales</taxon>
        <taxon>Aurantimonadaceae</taxon>
        <taxon>Fulvimarina</taxon>
    </lineage>
</organism>
<dbReference type="RefSeq" id="WP_322185693.1">
    <property type="nucleotide sequence ID" value="NZ_JAXLPB010000001.1"/>
</dbReference>
<evidence type="ECO:0000313" key="2">
    <source>
        <dbReference type="Proteomes" id="UP001294412"/>
    </source>
</evidence>
<keyword evidence="2" id="KW-1185">Reference proteome</keyword>
<evidence type="ECO:0008006" key="3">
    <source>
        <dbReference type="Google" id="ProtNLM"/>
    </source>
</evidence>